<proteinExistence type="inferred from homology"/>
<dbReference type="PANTHER" id="PTHR30006">
    <property type="entry name" value="THIAMINE-BINDING PERIPLASMIC PROTEIN-RELATED"/>
    <property type="match status" value="1"/>
</dbReference>
<dbReference type="NCBIfam" id="TIGR01254">
    <property type="entry name" value="sfuA"/>
    <property type="match status" value="1"/>
</dbReference>
<evidence type="ECO:0000256" key="5">
    <source>
        <dbReference type="ARBA" id="ARBA00022764"/>
    </source>
</evidence>
<accession>A0ABX9FWF1</accession>
<dbReference type="Gene3D" id="3.40.190.10">
    <property type="entry name" value="Periplasmic binding protein-like II"/>
    <property type="match status" value="2"/>
</dbReference>
<evidence type="ECO:0000313" key="7">
    <source>
        <dbReference type="Proteomes" id="UP000253201"/>
    </source>
</evidence>
<evidence type="ECO:0000256" key="3">
    <source>
        <dbReference type="ARBA" id="ARBA00022448"/>
    </source>
</evidence>
<dbReference type="PANTHER" id="PTHR30006:SF3">
    <property type="entry name" value="THIAMINE-BINDING PERIPLASMIC PROTEIN"/>
    <property type="match status" value="1"/>
</dbReference>
<dbReference type="InterPro" id="IPR005948">
    <property type="entry name" value="ThiB-like"/>
</dbReference>
<dbReference type="NCBIfam" id="TIGR01276">
    <property type="entry name" value="thiB"/>
    <property type="match status" value="1"/>
</dbReference>
<dbReference type="PROSITE" id="PS01037">
    <property type="entry name" value="SBP_BACTERIAL_1"/>
    <property type="match status" value="1"/>
</dbReference>
<keyword evidence="5" id="KW-0574">Periplasm</keyword>
<dbReference type="CDD" id="cd13545">
    <property type="entry name" value="PBP2_TbpA"/>
    <property type="match status" value="1"/>
</dbReference>
<keyword evidence="4" id="KW-0732">Signal</keyword>
<dbReference type="EMBL" id="QNRL01000005">
    <property type="protein sequence ID" value="RBP11027.1"/>
    <property type="molecule type" value="Genomic_DNA"/>
</dbReference>
<comment type="caution">
    <text evidence="6">The sequence shown here is derived from an EMBL/GenBank/DDBJ whole genome shotgun (WGS) entry which is preliminary data.</text>
</comment>
<dbReference type="Pfam" id="PF13343">
    <property type="entry name" value="SBP_bac_6"/>
    <property type="match status" value="1"/>
</dbReference>
<evidence type="ECO:0000256" key="2">
    <source>
        <dbReference type="ARBA" id="ARBA00008520"/>
    </source>
</evidence>
<evidence type="ECO:0000256" key="1">
    <source>
        <dbReference type="ARBA" id="ARBA00004418"/>
    </source>
</evidence>
<dbReference type="SUPFAM" id="SSF53850">
    <property type="entry name" value="Periplasmic binding protein-like II"/>
    <property type="match status" value="1"/>
</dbReference>
<keyword evidence="3" id="KW-0813">Transport</keyword>
<dbReference type="Proteomes" id="UP000253201">
    <property type="component" value="Unassembled WGS sequence"/>
</dbReference>
<dbReference type="InterPro" id="IPR006061">
    <property type="entry name" value="SBP_1_CS"/>
</dbReference>
<keyword evidence="7" id="KW-1185">Reference proteome</keyword>
<evidence type="ECO:0000256" key="4">
    <source>
        <dbReference type="ARBA" id="ARBA00022729"/>
    </source>
</evidence>
<organism evidence="6 7">
    <name type="scientific">Pseudocitrobacter faecalis</name>
    <dbReference type="NCBI Taxonomy" id="1398493"/>
    <lineage>
        <taxon>Bacteria</taxon>
        <taxon>Pseudomonadati</taxon>
        <taxon>Pseudomonadota</taxon>
        <taxon>Gammaproteobacteria</taxon>
        <taxon>Enterobacterales</taxon>
        <taxon>Enterobacteriaceae</taxon>
        <taxon>Pseudocitrobacter</taxon>
    </lineage>
</organism>
<comment type="similarity">
    <text evidence="2">Belongs to the bacterial solute-binding protein 1 family.</text>
</comment>
<reference evidence="6 7" key="1">
    <citation type="submission" date="2018-06" db="EMBL/GenBank/DDBJ databases">
        <title>Genomic Encyclopedia of Type Strains, Phase IV (KMG-IV): sequencing the most valuable type-strain genomes for metagenomic binning, comparative biology and taxonomic classification.</title>
        <authorList>
            <person name="Goeker M."/>
        </authorList>
    </citation>
    <scope>NUCLEOTIDE SEQUENCE [LARGE SCALE GENOMIC DNA]</scope>
    <source>
        <strain evidence="6 7">DSM 27453</strain>
    </source>
</reference>
<name>A0ABX9FWF1_9ENTR</name>
<dbReference type="InterPro" id="IPR005967">
    <property type="entry name" value="ThiB"/>
</dbReference>
<evidence type="ECO:0000313" key="6">
    <source>
        <dbReference type="EMBL" id="RBP11027.1"/>
    </source>
</evidence>
<sequence>MTGVKERSQRRGHSQDDVSELRLNPSNLIRITPAEGFEANSKSFATCLLRCKVLKKCLPLLALLALPAFAKPVLTVYTYDSFAADWGPGPVVKKAFEADCDCELKFVALEDGVSLLNRLRMEGKKSKADVVLGLDNNLLQAASQTNLFAKSGVPASAVTVPGGWKDDTFVPFDYGYFAFVYDKNKLKNPPKSLKELVESDQKWRVIYQDPRTSTPGLGLLLWMQKVYGDKTAEAWQKLAAKTVTVTKGWSEAYGLFLKGESDLVLSYTTSPAYHIIEEKKDNYAAAVFAEGHYLQVEVAARTAASKQPELAEKFLKFMVSPAFQQAIPTGNWMYPVADVTLPAGFESLAKPETALEFTPQEVAAQRQNWIATWQRAVSR</sequence>
<comment type="subcellular location">
    <subcellularLocation>
        <location evidence="1">Periplasm</location>
    </subcellularLocation>
</comment>
<protein>
    <submittedName>
        <fullName evidence="6">Thiamine transport system substrate-binding protein</fullName>
    </submittedName>
</protein>
<gene>
    <name evidence="6" type="ORF">DFQ50_105347</name>
</gene>